<sequence length="180" mass="20366">MVKSAILPGWGEAAVQQSKRARIFRLTEVSLVTACISAYTFSGHQAKQYKSFAVEHAGVDSRGKSHEYWVDLGNYIDMGNYNAEHLRFRDMESLYAENEGWDWNWDSKENKKSFEIMRIRSDILAMTGKFIIGGIVVNHILSAIDALYLTKLEKIESISLMPTISPNGMGSLSLKVEFHL</sequence>
<dbReference type="AlphaFoldDB" id="A0A381UKT1"/>
<accession>A0A381UKT1</accession>
<evidence type="ECO:0000313" key="1">
    <source>
        <dbReference type="EMBL" id="SVA27373.1"/>
    </source>
</evidence>
<dbReference type="EMBL" id="UINC01006413">
    <property type="protein sequence ID" value="SVA27373.1"/>
    <property type="molecule type" value="Genomic_DNA"/>
</dbReference>
<protein>
    <recommendedName>
        <fullName evidence="2">DUF5683 domain-containing protein</fullName>
    </recommendedName>
</protein>
<gene>
    <name evidence="1" type="ORF">METZ01_LOCUS80227</name>
</gene>
<reference evidence="1" key="1">
    <citation type="submission" date="2018-05" db="EMBL/GenBank/DDBJ databases">
        <authorList>
            <person name="Lanie J.A."/>
            <person name="Ng W.-L."/>
            <person name="Kazmierczak K.M."/>
            <person name="Andrzejewski T.M."/>
            <person name="Davidsen T.M."/>
            <person name="Wayne K.J."/>
            <person name="Tettelin H."/>
            <person name="Glass J.I."/>
            <person name="Rusch D."/>
            <person name="Podicherti R."/>
            <person name="Tsui H.-C.T."/>
            <person name="Winkler M.E."/>
        </authorList>
    </citation>
    <scope>NUCLEOTIDE SEQUENCE</scope>
</reference>
<name>A0A381UKT1_9ZZZZ</name>
<evidence type="ECO:0008006" key="2">
    <source>
        <dbReference type="Google" id="ProtNLM"/>
    </source>
</evidence>
<organism evidence="1">
    <name type="scientific">marine metagenome</name>
    <dbReference type="NCBI Taxonomy" id="408172"/>
    <lineage>
        <taxon>unclassified sequences</taxon>
        <taxon>metagenomes</taxon>
        <taxon>ecological metagenomes</taxon>
    </lineage>
</organism>
<proteinExistence type="predicted"/>